<dbReference type="OMA" id="SIYHRFM"/>
<reference evidence="17 18" key="1">
    <citation type="submission" date="2010-05" db="EMBL/GenBank/DDBJ databases">
        <title>The Genome Sequence of Thecamonas trahens ATCC 50062.</title>
        <authorList>
            <consortium name="The Broad Institute Genome Sequencing Platform"/>
            <person name="Russ C."/>
            <person name="Cuomo C."/>
            <person name="Shea T."/>
            <person name="Young S.K."/>
            <person name="Zeng Q."/>
            <person name="Koehrsen M."/>
            <person name="Haas B."/>
            <person name="Borodovsky M."/>
            <person name="Guigo R."/>
            <person name="Alvarado L."/>
            <person name="Berlin A."/>
            <person name="Bochicchio J."/>
            <person name="Borenstein D."/>
            <person name="Chapman S."/>
            <person name="Chen Z."/>
            <person name="Freedman E."/>
            <person name="Gellesch M."/>
            <person name="Goldberg J."/>
            <person name="Griggs A."/>
            <person name="Gujja S."/>
            <person name="Heilman E."/>
            <person name="Heiman D."/>
            <person name="Hepburn T."/>
            <person name="Howarth C."/>
            <person name="Jen D."/>
            <person name="Larson L."/>
            <person name="Mehta T."/>
            <person name="Park D."/>
            <person name="Pearson M."/>
            <person name="Roberts A."/>
            <person name="Saif S."/>
            <person name="Shenoy N."/>
            <person name="Sisk P."/>
            <person name="Stolte C."/>
            <person name="Sykes S."/>
            <person name="Thomson T."/>
            <person name="Walk T."/>
            <person name="White J."/>
            <person name="Yandava C."/>
            <person name="Burger G."/>
            <person name="Gray M.W."/>
            <person name="Holland P.W.H."/>
            <person name="King N."/>
            <person name="Lang F.B.F."/>
            <person name="Roger A.J."/>
            <person name="Ruiz-Trillo I."/>
            <person name="Lander E."/>
            <person name="Nusbaum C."/>
        </authorList>
    </citation>
    <scope>NUCLEOTIDE SEQUENCE [LARGE SCALE GENOMIC DNA]</scope>
    <source>
        <strain evidence="17 18">ATCC 50062</strain>
    </source>
</reference>
<evidence type="ECO:0000313" key="18">
    <source>
        <dbReference type="Proteomes" id="UP000054408"/>
    </source>
</evidence>
<keyword evidence="7 14" id="KW-0436">Ligase</keyword>
<evidence type="ECO:0000256" key="6">
    <source>
        <dbReference type="ARBA" id="ARBA00022553"/>
    </source>
</evidence>
<dbReference type="EC" id="6.1.1.2" evidence="3"/>
<keyword evidence="8 14" id="KW-0547">Nucleotide-binding</keyword>
<dbReference type="RefSeq" id="XP_013753148.1">
    <property type="nucleotide sequence ID" value="XM_013897694.1"/>
</dbReference>
<keyword evidence="10 14" id="KW-0648">Protein biosynthesis</keyword>
<dbReference type="InterPro" id="IPR002306">
    <property type="entry name" value="Trp-tRNA-ligase"/>
</dbReference>
<dbReference type="CDD" id="cd01200">
    <property type="entry name" value="WHEPGMRS_RNA"/>
    <property type="match status" value="1"/>
</dbReference>
<dbReference type="SUPFAM" id="SSF47060">
    <property type="entry name" value="S15/NS1 RNA-binding domain"/>
    <property type="match status" value="1"/>
</dbReference>
<evidence type="ECO:0000256" key="7">
    <source>
        <dbReference type="ARBA" id="ARBA00022598"/>
    </source>
</evidence>
<dbReference type="PROSITE" id="PS51185">
    <property type="entry name" value="WHEP_TRS_2"/>
    <property type="match status" value="1"/>
</dbReference>
<dbReference type="AlphaFoldDB" id="A0A0L0DUQ0"/>
<dbReference type="InterPro" id="IPR002305">
    <property type="entry name" value="aa-tRNA-synth_Ic"/>
</dbReference>
<organism evidence="17 18">
    <name type="scientific">Thecamonas trahens ATCC 50062</name>
    <dbReference type="NCBI Taxonomy" id="461836"/>
    <lineage>
        <taxon>Eukaryota</taxon>
        <taxon>Apusozoa</taxon>
        <taxon>Apusomonadida</taxon>
        <taxon>Apusomonadidae</taxon>
        <taxon>Thecamonas</taxon>
    </lineage>
</organism>
<dbReference type="PROSITE" id="PS00178">
    <property type="entry name" value="AA_TRNA_LIGASE_I"/>
    <property type="match status" value="1"/>
</dbReference>
<dbReference type="PRINTS" id="PR01039">
    <property type="entry name" value="TRNASYNTHTRP"/>
</dbReference>
<dbReference type="GO" id="GO:0006436">
    <property type="term" value="P:tryptophanyl-tRNA aminoacylation"/>
    <property type="evidence" value="ECO:0007669"/>
    <property type="project" value="InterPro"/>
</dbReference>
<dbReference type="Gene3D" id="1.10.240.10">
    <property type="entry name" value="Tyrosyl-Transfer RNA Synthetase"/>
    <property type="match status" value="1"/>
</dbReference>
<evidence type="ECO:0000313" key="17">
    <source>
        <dbReference type="EMBL" id="KNC55218.1"/>
    </source>
</evidence>
<dbReference type="STRING" id="461836.A0A0L0DUQ0"/>
<keyword evidence="5" id="KW-0963">Cytoplasm</keyword>
<evidence type="ECO:0000256" key="12">
    <source>
        <dbReference type="ARBA" id="ARBA00030268"/>
    </source>
</evidence>
<evidence type="ECO:0000256" key="3">
    <source>
        <dbReference type="ARBA" id="ARBA00013161"/>
    </source>
</evidence>
<evidence type="ECO:0000256" key="9">
    <source>
        <dbReference type="ARBA" id="ARBA00022840"/>
    </source>
</evidence>
<evidence type="ECO:0000256" key="15">
    <source>
        <dbReference type="SAM" id="MobiDB-lite"/>
    </source>
</evidence>
<evidence type="ECO:0000256" key="13">
    <source>
        <dbReference type="ARBA" id="ARBA00049929"/>
    </source>
</evidence>
<evidence type="ECO:0000256" key="4">
    <source>
        <dbReference type="ARBA" id="ARBA00013782"/>
    </source>
</evidence>
<comment type="similarity">
    <text evidence="2 14">Belongs to the class-I aminoacyl-tRNA synthetase family.</text>
</comment>
<comment type="subcellular location">
    <subcellularLocation>
        <location evidence="1">Cytoplasm</location>
    </subcellularLocation>
</comment>
<feature type="region of interest" description="Disordered" evidence="15">
    <location>
        <begin position="53"/>
        <end position="83"/>
    </location>
</feature>
<dbReference type="InterPro" id="IPR001412">
    <property type="entry name" value="aa-tRNA-synth_I_CS"/>
</dbReference>
<dbReference type="CDD" id="cd00806">
    <property type="entry name" value="TrpRS_core"/>
    <property type="match status" value="1"/>
</dbReference>
<dbReference type="Pfam" id="PF00579">
    <property type="entry name" value="tRNA-synt_1b"/>
    <property type="match status" value="1"/>
</dbReference>
<dbReference type="GO" id="GO:0004830">
    <property type="term" value="F:tryptophan-tRNA ligase activity"/>
    <property type="evidence" value="ECO:0007669"/>
    <property type="project" value="UniProtKB-EC"/>
</dbReference>
<dbReference type="GO" id="GO:0005524">
    <property type="term" value="F:ATP binding"/>
    <property type="evidence" value="ECO:0007669"/>
    <property type="project" value="UniProtKB-KW"/>
</dbReference>
<dbReference type="PANTHER" id="PTHR10055:SF1">
    <property type="entry name" value="TRYPTOPHAN--TRNA LIGASE, CYTOPLASMIC"/>
    <property type="match status" value="1"/>
</dbReference>
<feature type="domain" description="WHEP-TRS" evidence="16">
    <location>
        <begin position="1"/>
        <end position="66"/>
    </location>
</feature>
<protein>
    <recommendedName>
        <fullName evidence="4">Tryptophan--tRNA ligase, cytoplasmic</fullName>
        <ecNumber evidence="3">6.1.1.2</ecNumber>
    </recommendedName>
    <alternativeName>
        <fullName evidence="12">Tryptophanyl-tRNA synthetase</fullName>
    </alternativeName>
</protein>
<evidence type="ECO:0000259" key="16">
    <source>
        <dbReference type="PROSITE" id="PS51185"/>
    </source>
</evidence>
<feature type="compositionally biased region" description="Basic residues" evidence="15">
    <location>
        <begin position="474"/>
        <end position="487"/>
    </location>
</feature>
<evidence type="ECO:0000256" key="2">
    <source>
        <dbReference type="ARBA" id="ARBA00005594"/>
    </source>
</evidence>
<sequence length="502" mass="55377">MDILEQKIKVQGDIVRKLKAAKAGATTDEERASLSTQIKDEVAKLLSLKAEKEASSSAPSTADETEAEADKADAGAGASGQVVTPWEVEGGEDGIDYDRLLRDFGTQEITPELIARVEELTGKPAHPWLRRGLFFSHRDLKELLDAYEAGTPFYVYTGRGPSSDSMHVGHLIPFLFTKYLQDAFDVPLVIQMTDDEKFLWKNMSLDDAAIFLRENVKDIIAVGFDPAKTFIFADTDYIQHLYPNVLKIRKATTGSMVRAIFGFTNSDNIGKWGFPAVQAAPSFASTFPHMFGNRRDIRCLIPAAIDQDPYFRLTRDVAPKLGYLKPSLIYTRFFPGLQGAGSKMGSSSPMSAIFLTDSKKQIKKKIGACVSGGGETIEEHRANGANLARDIPFQYLEVFLDDDARLEEIRVEYSAGRMLTGEVKKELIAIMADLVANHQAARAKVTDEQVTEFMSVRSFDHLGLAEFRDYAKKQTGKQKKKKNKKKATPAEPAAAAAPTSTA</sequence>
<dbReference type="FunFam" id="3.40.50.620:FF:000033">
    <property type="entry name" value="tryptophan--tRNA ligase, cytoplasmic"/>
    <property type="match status" value="1"/>
</dbReference>
<dbReference type="FunFam" id="1.10.240.10:FF:000007">
    <property type="entry name" value="Tryptophan--tRNA ligase"/>
    <property type="match status" value="1"/>
</dbReference>
<dbReference type="EMBL" id="GL349497">
    <property type="protein sequence ID" value="KNC55218.1"/>
    <property type="molecule type" value="Genomic_DNA"/>
</dbReference>
<dbReference type="InterPro" id="IPR009068">
    <property type="entry name" value="uS15_NS1_RNA-bd_sf"/>
</dbReference>
<dbReference type="PANTHER" id="PTHR10055">
    <property type="entry name" value="TRYPTOPHANYL-TRNA SYNTHETASE"/>
    <property type="match status" value="1"/>
</dbReference>
<dbReference type="GeneID" id="25568964"/>
<evidence type="ECO:0000256" key="1">
    <source>
        <dbReference type="ARBA" id="ARBA00004496"/>
    </source>
</evidence>
<evidence type="ECO:0000256" key="5">
    <source>
        <dbReference type="ARBA" id="ARBA00022490"/>
    </source>
</evidence>
<dbReference type="GO" id="GO:0005737">
    <property type="term" value="C:cytoplasm"/>
    <property type="evidence" value="ECO:0007669"/>
    <property type="project" value="UniProtKB-SubCell"/>
</dbReference>
<dbReference type="InterPro" id="IPR000738">
    <property type="entry name" value="WHEP-TRS_dom"/>
</dbReference>
<evidence type="ECO:0000256" key="11">
    <source>
        <dbReference type="ARBA" id="ARBA00023146"/>
    </source>
</evidence>
<accession>A0A0L0DUQ0</accession>
<dbReference type="eggNOG" id="KOG2145">
    <property type="taxonomic scope" value="Eukaryota"/>
</dbReference>
<dbReference type="SUPFAM" id="SSF52374">
    <property type="entry name" value="Nucleotidylyl transferase"/>
    <property type="match status" value="1"/>
</dbReference>
<evidence type="ECO:0000256" key="10">
    <source>
        <dbReference type="ARBA" id="ARBA00022917"/>
    </source>
</evidence>
<keyword evidence="18" id="KW-1185">Reference proteome</keyword>
<dbReference type="OrthoDB" id="10261385at2759"/>
<feature type="region of interest" description="Disordered" evidence="15">
    <location>
        <begin position="471"/>
        <end position="502"/>
    </location>
</feature>
<dbReference type="SMART" id="SM00991">
    <property type="entry name" value="WHEP-TRS"/>
    <property type="match status" value="1"/>
</dbReference>
<dbReference type="Gene3D" id="1.10.287.10">
    <property type="entry name" value="S15/NS1, RNA-binding"/>
    <property type="match status" value="1"/>
</dbReference>
<dbReference type="NCBIfam" id="TIGR00233">
    <property type="entry name" value="trpS"/>
    <property type="match status" value="1"/>
</dbReference>
<dbReference type="InterPro" id="IPR014729">
    <property type="entry name" value="Rossmann-like_a/b/a_fold"/>
</dbReference>
<dbReference type="Gene3D" id="3.40.50.620">
    <property type="entry name" value="HUPs"/>
    <property type="match status" value="1"/>
</dbReference>
<comment type="catalytic activity">
    <reaction evidence="13">
        <text>tRNA(Trp) + L-tryptophan + ATP = L-tryptophyl-tRNA(Trp) + AMP + diphosphate + H(+)</text>
        <dbReference type="Rhea" id="RHEA:24080"/>
        <dbReference type="Rhea" id="RHEA-COMP:9671"/>
        <dbReference type="Rhea" id="RHEA-COMP:9705"/>
        <dbReference type="ChEBI" id="CHEBI:15378"/>
        <dbReference type="ChEBI" id="CHEBI:30616"/>
        <dbReference type="ChEBI" id="CHEBI:33019"/>
        <dbReference type="ChEBI" id="CHEBI:57912"/>
        <dbReference type="ChEBI" id="CHEBI:78442"/>
        <dbReference type="ChEBI" id="CHEBI:78535"/>
        <dbReference type="ChEBI" id="CHEBI:456215"/>
        <dbReference type="EC" id="6.1.1.2"/>
    </reaction>
</comment>
<keyword evidence="11 14" id="KW-0030">Aminoacyl-tRNA synthetase</keyword>
<evidence type="ECO:0000256" key="8">
    <source>
        <dbReference type="ARBA" id="ARBA00022741"/>
    </source>
</evidence>
<name>A0A0L0DUQ0_THETB</name>
<feature type="compositionally biased region" description="Low complexity" evidence="15">
    <location>
        <begin position="489"/>
        <end position="502"/>
    </location>
</feature>
<dbReference type="Proteomes" id="UP000054408">
    <property type="component" value="Unassembled WGS sequence"/>
</dbReference>
<gene>
    <name evidence="17" type="ORF">AMSG_10845</name>
</gene>
<evidence type="ECO:0000256" key="14">
    <source>
        <dbReference type="RuleBase" id="RU363036"/>
    </source>
</evidence>
<keyword evidence="9 14" id="KW-0067">ATP-binding</keyword>
<proteinExistence type="inferred from homology"/>
<keyword evidence="6" id="KW-0597">Phosphoprotein</keyword>